<accession>A0A371JI98</accession>
<dbReference type="InterPro" id="IPR010368">
    <property type="entry name" value="Com_YlbF"/>
</dbReference>
<dbReference type="InterPro" id="IPR023378">
    <property type="entry name" value="YheA/YmcA-like_dom_sf"/>
</dbReference>
<dbReference type="Gene3D" id="1.20.1500.10">
    <property type="entry name" value="YheA/YmcA-like"/>
    <property type="match status" value="1"/>
</dbReference>
<dbReference type="EMBL" id="NOKA02000003">
    <property type="protein sequence ID" value="RDY32453.1"/>
    <property type="molecule type" value="Genomic_DNA"/>
</dbReference>
<dbReference type="SUPFAM" id="SSF158622">
    <property type="entry name" value="YheA/YmcA-like"/>
    <property type="match status" value="1"/>
</dbReference>
<sequence>MIEMSSVWQCTESLTEAIAQSEEYKAYNEAREIISSNVELSIKLNEYRLRSFHLQNSASSEEYLDELDLLELEYVQLKKDPKVIAFLATELRLCRMIQEINTAIAKLIDLELKL</sequence>
<name>A0A371JI98_9FIRM</name>
<proteinExistence type="predicted"/>
<dbReference type="AlphaFoldDB" id="A0A371JI98"/>
<organism evidence="1 2">
    <name type="scientific">Lachnotalea glycerini</name>
    <dbReference type="NCBI Taxonomy" id="1763509"/>
    <lineage>
        <taxon>Bacteria</taxon>
        <taxon>Bacillati</taxon>
        <taxon>Bacillota</taxon>
        <taxon>Clostridia</taxon>
        <taxon>Lachnospirales</taxon>
        <taxon>Lachnospiraceae</taxon>
        <taxon>Lachnotalea</taxon>
    </lineage>
</organism>
<dbReference type="Proteomes" id="UP000216411">
    <property type="component" value="Unassembled WGS sequence"/>
</dbReference>
<gene>
    <name evidence="1" type="ORF">CG710_003210</name>
</gene>
<evidence type="ECO:0000313" key="2">
    <source>
        <dbReference type="Proteomes" id="UP000216411"/>
    </source>
</evidence>
<keyword evidence="2" id="KW-1185">Reference proteome</keyword>
<dbReference type="Pfam" id="PF06133">
    <property type="entry name" value="Com_YlbF"/>
    <property type="match status" value="1"/>
</dbReference>
<evidence type="ECO:0000313" key="1">
    <source>
        <dbReference type="EMBL" id="RDY32453.1"/>
    </source>
</evidence>
<protein>
    <submittedName>
        <fullName evidence="1">YlbF family regulator</fullName>
    </submittedName>
</protein>
<comment type="caution">
    <text evidence="1">The sequence shown here is derived from an EMBL/GenBank/DDBJ whole genome shotgun (WGS) entry which is preliminary data.</text>
</comment>
<reference evidence="1 2" key="1">
    <citation type="journal article" date="2017" name="Genome Announc.">
        <title>Draft Genome Sequence of a Sporulating and Motile Strain of Lachnotalea glycerini Isolated from Water in Quebec City, Canada.</title>
        <authorList>
            <person name="Maheux A.F."/>
            <person name="Boudreau D.K."/>
            <person name="Berube E."/>
            <person name="Boissinot M."/>
            <person name="Raymond F."/>
            <person name="Brodeur S."/>
            <person name="Corbeil J."/>
            <person name="Isabel S."/>
            <person name="Omar R.F."/>
            <person name="Bergeron M.G."/>
        </authorList>
    </citation>
    <scope>NUCLEOTIDE SEQUENCE [LARGE SCALE GENOMIC DNA]</scope>
    <source>
        <strain evidence="1 2">CCRI-19302</strain>
    </source>
</reference>